<organism evidence="3 4">
    <name type="scientific">Rickenella mellea</name>
    <dbReference type="NCBI Taxonomy" id="50990"/>
    <lineage>
        <taxon>Eukaryota</taxon>
        <taxon>Fungi</taxon>
        <taxon>Dikarya</taxon>
        <taxon>Basidiomycota</taxon>
        <taxon>Agaricomycotina</taxon>
        <taxon>Agaricomycetes</taxon>
        <taxon>Hymenochaetales</taxon>
        <taxon>Rickenellaceae</taxon>
        <taxon>Rickenella</taxon>
    </lineage>
</organism>
<feature type="region of interest" description="Disordered" evidence="1">
    <location>
        <begin position="1"/>
        <end position="22"/>
    </location>
</feature>
<dbReference type="PROSITE" id="PS50802">
    <property type="entry name" value="OTU"/>
    <property type="match status" value="1"/>
</dbReference>
<dbReference type="PANTHER" id="PTHR12419:SF10">
    <property type="entry name" value="DEUBIQUITINASE OTUD6B"/>
    <property type="match status" value="1"/>
</dbReference>
<dbReference type="GO" id="GO:0004843">
    <property type="term" value="F:cysteine-type deubiquitinase activity"/>
    <property type="evidence" value="ECO:0007669"/>
    <property type="project" value="TreeGrafter"/>
</dbReference>
<evidence type="ECO:0000313" key="4">
    <source>
        <dbReference type="Proteomes" id="UP000294933"/>
    </source>
</evidence>
<feature type="region of interest" description="Disordered" evidence="1">
    <location>
        <begin position="53"/>
        <end position="73"/>
    </location>
</feature>
<dbReference type="InterPro" id="IPR003323">
    <property type="entry name" value="OTU_dom"/>
</dbReference>
<name>A0A4Y7QJW4_9AGAM</name>
<dbReference type="InterPro" id="IPR038765">
    <property type="entry name" value="Papain-like_cys_pep_sf"/>
</dbReference>
<dbReference type="SUPFAM" id="SSF54001">
    <property type="entry name" value="Cysteine proteinases"/>
    <property type="match status" value="1"/>
</dbReference>
<keyword evidence="4" id="KW-1185">Reference proteome</keyword>
<dbReference type="Proteomes" id="UP000294933">
    <property type="component" value="Unassembled WGS sequence"/>
</dbReference>
<feature type="compositionally biased region" description="Basic and acidic residues" evidence="1">
    <location>
        <begin position="59"/>
        <end position="73"/>
    </location>
</feature>
<proteinExistence type="predicted"/>
<feature type="domain" description="OTU" evidence="2">
    <location>
        <begin position="88"/>
        <end position="244"/>
    </location>
</feature>
<evidence type="ECO:0000313" key="3">
    <source>
        <dbReference type="EMBL" id="TDL27511.1"/>
    </source>
</evidence>
<dbReference type="Gene3D" id="3.90.70.80">
    <property type="match status" value="1"/>
</dbReference>
<dbReference type="OrthoDB" id="415023at2759"/>
<dbReference type="InterPro" id="IPR050704">
    <property type="entry name" value="Peptidase_C85-like"/>
</dbReference>
<dbReference type="CDD" id="cd22748">
    <property type="entry name" value="OTU_OTUD6-like"/>
    <property type="match status" value="1"/>
</dbReference>
<dbReference type="GO" id="GO:0016579">
    <property type="term" value="P:protein deubiquitination"/>
    <property type="evidence" value="ECO:0007669"/>
    <property type="project" value="TreeGrafter"/>
</dbReference>
<sequence length="256" mass="28021">MFSKRSKIPQTRQTPPKGTVENGLKRARYPFLIILLLASVHLHFPEARKAAAHAAQIPPEDKEADAKLEREAREEEKEIQSICSDLGLVMHEINPDGHCLFAAVADQLYLLGRISAQDAHYATTRAVASHYIYTHPNDFLPFLPSTEGEDGVGSADAGLMSPSQFEKYCVTIRDTGAWGGEPEILALSKAYNVPIHVVQGGKPPIVVHDPSGGPGDVNAKGAARISYHRRMYGLGEHYNSLRPKLAMSDTIKAFLS</sequence>
<dbReference type="AlphaFoldDB" id="A0A4Y7QJW4"/>
<dbReference type="VEuPathDB" id="FungiDB:BD410DRAFT_740627"/>
<gene>
    <name evidence="3" type="ORF">BD410DRAFT_740627</name>
</gene>
<dbReference type="PANTHER" id="PTHR12419">
    <property type="entry name" value="OTU DOMAIN CONTAINING PROTEIN"/>
    <property type="match status" value="1"/>
</dbReference>
<protein>
    <submittedName>
        <fullName evidence="3">Cysteine proteinase</fullName>
    </submittedName>
</protein>
<dbReference type="Pfam" id="PF02338">
    <property type="entry name" value="OTU"/>
    <property type="match status" value="1"/>
</dbReference>
<accession>A0A4Y7QJW4</accession>
<dbReference type="STRING" id="50990.A0A4Y7QJW4"/>
<evidence type="ECO:0000259" key="2">
    <source>
        <dbReference type="PROSITE" id="PS50802"/>
    </source>
</evidence>
<reference evidence="3 4" key="1">
    <citation type="submission" date="2018-06" db="EMBL/GenBank/DDBJ databases">
        <title>A transcriptomic atlas of mushroom development highlights an independent origin of complex multicellularity.</title>
        <authorList>
            <consortium name="DOE Joint Genome Institute"/>
            <person name="Krizsan K."/>
            <person name="Almasi E."/>
            <person name="Merenyi Z."/>
            <person name="Sahu N."/>
            <person name="Viragh M."/>
            <person name="Koszo T."/>
            <person name="Mondo S."/>
            <person name="Kiss B."/>
            <person name="Balint B."/>
            <person name="Kues U."/>
            <person name="Barry K."/>
            <person name="Hegedus J.C."/>
            <person name="Henrissat B."/>
            <person name="Johnson J."/>
            <person name="Lipzen A."/>
            <person name="Ohm R."/>
            <person name="Nagy I."/>
            <person name="Pangilinan J."/>
            <person name="Yan J."/>
            <person name="Xiong Y."/>
            <person name="Grigoriev I.V."/>
            <person name="Hibbett D.S."/>
            <person name="Nagy L.G."/>
        </authorList>
    </citation>
    <scope>NUCLEOTIDE SEQUENCE [LARGE SCALE GENOMIC DNA]</scope>
    <source>
        <strain evidence="3 4">SZMC22713</strain>
    </source>
</reference>
<evidence type="ECO:0000256" key="1">
    <source>
        <dbReference type="SAM" id="MobiDB-lite"/>
    </source>
</evidence>
<dbReference type="EMBL" id="ML170159">
    <property type="protein sequence ID" value="TDL27511.1"/>
    <property type="molecule type" value="Genomic_DNA"/>
</dbReference>